<dbReference type="PANTHER" id="PTHR43081">
    <property type="entry name" value="ADENYLATE CYCLASE, TERMINAL-DIFFERENTIATION SPECIFIC-RELATED"/>
    <property type="match status" value="1"/>
</dbReference>
<dbReference type="GO" id="GO:0004016">
    <property type="term" value="F:adenylate cyclase activity"/>
    <property type="evidence" value="ECO:0007669"/>
    <property type="project" value="UniProtKB-ARBA"/>
</dbReference>
<dbReference type="OrthoDB" id="9801841at2"/>
<dbReference type="SUPFAM" id="SSF55073">
    <property type="entry name" value="Nucleotide cyclase"/>
    <property type="match status" value="1"/>
</dbReference>
<dbReference type="AlphaFoldDB" id="A0A1X1Y3V0"/>
<organism evidence="4 5">
    <name type="scientific">Mycobacterium kyorinense</name>
    <dbReference type="NCBI Taxonomy" id="487514"/>
    <lineage>
        <taxon>Bacteria</taxon>
        <taxon>Bacillati</taxon>
        <taxon>Actinomycetota</taxon>
        <taxon>Actinomycetes</taxon>
        <taxon>Mycobacteriales</taxon>
        <taxon>Mycobacteriaceae</taxon>
        <taxon>Mycobacterium</taxon>
    </lineage>
</organism>
<reference evidence="4 5" key="1">
    <citation type="submission" date="2016-01" db="EMBL/GenBank/DDBJ databases">
        <title>The new phylogeny of the genus Mycobacterium.</title>
        <authorList>
            <person name="Tarcisio F."/>
            <person name="Conor M."/>
            <person name="Antonella G."/>
            <person name="Elisabetta G."/>
            <person name="Giulia F.S."/>
            <person name="Sara T."/>
            <person name="Anna F."/>
            <person name="Clotilde B."/>
            <person name="Roberto B."/>
            <person name="Veronica D.S."/>
            <person name="Fabio R."/>
            <person name="Monica P."/>
            <person name="Olivier J."/>
            <person name="Enrico T."/>
            <person name="Nicola S."/>
        </authorList>
    </citation>
    <scope>NUCLEOTIDE SEQUENCE [LARGE SCALE GENOMIC DNA]</scope>
    <source>
        <strain evidence="4 5">DSM 45166</strain>
    </source>
</reference>
<dbReference type="InterPro" id="IPR001054">
    <property type="entry name" value="A/G_cyclase"/>
</dbReference>
<dbReference type="InterPro" id="IPR029787">
    <property type="entry name" value="Nucleotide_cyclase"/>
</dbReference>
<evidence type="ECO:0000259" key="3">
    <source>
        <dbReference type="PROSITE" id="PS50125"/>
    </source>
</evidence>
<dbReference type="SMART" id="SM00044">
    <property type="entry name" value="CYCc"/>
    <property type="match status" value="1"/>
</dbReference>
<comment type="similarity">
    <text evidence="1">Belongs to the adenylyl cyclase class-3 family.</text>
</comment>
<dbReference type="EMBL" id="LQPE01000079">
    <property type="protein sequence ID" value="ORW05803.1"/>
    <property type="molecule type" value="Genomic_DNA"/>
</dbReference>
<protein>
    <submittedName>
        <fullName evidence="4">Cyclase</fullName>
    </submittedName>
</protein>
<evidence type="ECO:0000256" key="2">
    <source>
        <dbReference type="SAM" id="Phobius"/>
    </source>
</evidence>
<dbReference type="PROSITE" id="PS50125">
    <property type="entry name" value="GUANYLATE_CYCLASE_2"/>
    <property type="match status" value="1"/>
</dbReference>
<gene>
    <name evidence="4" type="ORF">AWC14_01825</name>
</gene>
<proteinExistence type="inferred from homology"/>
<dbReference type="STRING" id="487514.A5707_19225"/>
<dbReference type="CDD" id="cd07302">
    <property type="entry name" value="CHD"/>
    <property type="match status" value="1"/>
</dbReference>
<dbReference type="Proteomes" id="UP000193487">
    <property type="component" value="Unassembled WGS sequence"/>
</dbReference>
<keyword evidence="2" id="KW-0812">Transmembrane</keyword>
<evidence type="ECO:0000313" key="4">
    <source>
        <dbReference type="EMBL" id="ORW05803.1"/>
    </source>
</evidence>
<dbReference type="PANTHER" id="PTHR43081:SF1">
    <property type="entry name" value="ADENYLATE CYCLASE, TERMINAL-DIFFERENTIATION SPECIFIC"/>
    <property type="match status" value="1"/>
</dbReference>
<dbReference type="Pfam" id="PF00211">
    <property type="entry name" value="Guanylate_cyc"/>
    <property type="match status" value="1"/>
</dbReference>
<dbReference type="GO" id="GO:0009190">
    <property type="term" value="P:cyclic nucleotide biosynthetic process"/>
    <property type="evidence" value="ECO:0007669"/>
    <property type="project" value="InterPro"/>
</dbReference>
<dbReference type="InterPro" id="IPR050697">
    <property type="entry name" value="Adenylyl/Guanylyl_Cyclase_3/4"/>
</dbReference>
<sequence length="270" mass="29588">MPGMGDRLMIVVYVLAGVAVAEGAALAFLWAALTRSRREAEALRRRADSRSWLLSGGREAVKTVWQTANLVRKEGLGAAVRSSIEDLADWAEVERPDLARVTPDGRVVILFSDIEESTALNERIGDRAWVKLIDEHDKLVRRLVKNYSGHVVKSQGDGFMIAFSRAEDAVRCGVDIQRALARDAQRKRRNGFRVRIGIHMGRSVRRGDDLFGRNVAMAARVAGQAAGGEILVSETVRDAVKDADGIGFDDGRDAELKGFSGTQRLYAVTA</sequence>
<dbReference type="GO" id="GO:0035556">
    <property type="term" value="P:intracellular signal transduction"/>
    <property type="evidence" value="ECO:0007669"/>
    <property type="project" value="InterPro"/>
</dbReference>
<keyword evidence="2" id="KW-0472">Membrane</keyword>
<name>A0A1X1Y3V0_9MYCO</name>
<dbReference type="Gene3D" id="3.30.70.1230">
    <property type="entry name" value="Nucleotide cyclase"/>
    <property type="match status" value="1"/>
</dbReference>
<evidence type="ECO:0000256" key="1">
    <source>
        <dbReference type="ARBA" id="ARBA00005381"/>
    </source>
</evidence>
<keyword evidence="2" id="KW-1133">Transmembrane helix</keyword>
<comment type="caution">
    <text evidence="4">The sequence shown here is derived from an EMBL/GenBank/DDBJ whole genome shotgun (WGS) entry which is preliminary data.</text>
</comment>
<accession>A0A1X1Y3V0</accession>
<keyword evidence="5" id="KW-1185">Reference proteome</keyword>
<feature type="domain" description="Guanylate cyclase" evidence="3">
    <location>
        <begin position="108"/>
        <end position="222"/>
    </location>
</feature>
<feature type="transmembrane region" description="Helical" evidence="2">
    <location>
        <begin position="12"/>
        <end position="33"/>
    </location>
</feature>
<dbReference type="RefSeq" id="WP_045382227.1">
    <property type="nucleotide sequence ID" value="NZ_BBKA01000081.1"/>
</dbReference>
<evidence type="ECO:0000313" key="5">
    <source>
        <dbReference type="Proteomes" id="UP000193487"/>
    </source>
</evidence>